<protein>
    <recommendedName>
        <fullName evidence="5">Pilus assembly protein PilO</fullName>
    </recommendedName>
</protein>
<evidence type="ECO:0000313" key="3">
    <source>
        <dbReference type="EMBL" id="MCK6257918.1"/>
    </source>
</evidence>
<name>A0A9X1XE89_9BACL</name>
<evidence type="ECO:0000313" key="4">
    <source>
        <dbReference type="Proteomes" id="UP001139011"/>
    </source>
</evidence>
<accession>A0A9X1XE89</accession>
<sequence>MTESLNKYILPFSAVIVLLAGVLFYVGVITPLHEEANQNETETKLLKKQNEMPAVHEASAPSMIENTYALQQEVPVKPLVDQFMLQLEKAEVLSDSIIEGMEFKGEDGTAAPVQGQQTSQPASAGSSSQNSSNTSDTNSTTASQTGKMEDPKTSSDKETTVVPLAGAPLPEGVKKTSVELTVTSQDYNGLARFVKEVEKLKRISIIEGVAFTGPEEELPSTEETPIMAEDQPEGLSFKILISAYYLPELTQYMKDLPKVKYDQPVEKKDPLTNAELAKEKKK</sequence>
<dbReference type="RefSeq" id="WP_248253299.1">
    <property type="nucleotide sequence ID" value="NZ_JAIWJX010000002.1"/>
</dbReference>
<gene>
    <name evidence="3" type="ORF">LCY76_15160</name>
</gene>
<dbReference type="AlphaFoldDB" id="A0A9X1XE89"/>
<keyword evidence="2" id="KW-0812">Transmembrane</keyword>
<evidence type="ECO:0008006" key="5">
    <source>
        <dbReference type="Google" id="ProtNLM"/>
    </source>
</evidence>
<evidence type="ECO:0000256" key="2">
    <source>
        <dbReference type="SAM" id="Phobius"/>
    </source>
</evidence>
<feature type="compositionally biased region" description="Basic and acidic residues" evidence="1">
    <location>
        <begin position="147"/>
        <end position="159"/>
    </location>
</feature>
<proteinExistence type="predicted"/>
<dbReference type="EMBL" id="JAIWJX010000002">
    <property type="protein sequence ID" value="MCK6257918.1"/>
    <property type="molecule type" value="Genomic_DNA"/>
</dbReference>
<organism evidence="3 4">
    <name type="scientific">Fictibacillus marinisediminis</name>
    <dbReference type="NCBI Taxonomy" id="2878389"/>
    <lineage>
        <taxon>Bacteria</taxon>
        <taxon>Bacillati</taxon>
        <taxon>Bacillota</taxon>
        <taxon>Bacilli</taxon>
        <taxon>Bacillales</taxon>
        <taxon>Fictibacillaceae</taxon>
        <taxon>Fictibacillus</taxon>
    </lineage>
</organism>
<feature type="transmembrane region" description="Helical" evidence="2">
    <location>
        <begin position="12"/>
        <end position="32"/>
    </location>
</feature>
<evidence type="ECO:0000256" key="1">
    <source>
        <dbReference type="SAM" id="MobiDB-lite"/>
    </source>
</evidence>
<keyword evidence="2" id="KW-0472">Membrane</keyword>
<keyword evidence="4" id="KW-1185">Reference proteome</keyword>
<feature type="region of interest" description="Disordered" evidence="1">
    <location>
        <begin position="107"/>
        <end position="169"/>
    </location>
</feature>
<keyword evidence="2" id="KW-1133">Transmembrane helix</keyword>
<dbReference type="Gene3D" id="3.30.70.60">
    <property type="match status" value="1"/>
</dbReference>
<feature type="region of interest" description="Disordered" evidence="1">
    <location>
        <begin position="263"/>
        <end position="282"/>
    </location>
</feature>
<reference evidence="3" key="1">
    <citation type="submission" date="2021-09" db="EMBL/GenBank/DDBJ databases">
        <title>Genome analysis of Fictibacillus sp. KIGAM418 isolated from marine sediment.</title>
        <authorList>
            <person name="Seo M.-J."/>
            <person name="Cho E.-S."/>
            <person name="Hwang C.Y."/>
        </authorList>
    </citation>
    <scope>NUCLEOTIDE SEQUENCE</scope>
    <source>
        <strain evidence="3">KIGAM418</strain>
    </source>
</reference>
<dbReference type="Proteomes" id="UP001139011">
    <property type="component" value="Unassembled WGS sequence"/>
</dbReference>
<comment type="caution">
    <text evidence="3">The sequence shown here is derived from an EMBL/GenBank/DDBJ whole genome shotgun (WGS) entry which is preliminary data.</text>
</comment>
<dbReference type="InterPro" id="IPR014717">
    <property type="entry name" value="Transl_elong_EF1B/ribsomal_bS6"/>
</dbReference>
<feature type="compositionally biased region" description="Low complexity" evidence="1">
    <location>
        <begin position="114"/>
        <end position="145"/>
    </location>
</feature>